<comment type="caution">
    <text evidence="1">The sequence shown here is derived from an EMBL/GenBank/DDBJ whole genome shotgun (WGS) entry which is preliminary data.</text>
</comment>
<accession>A0AAV1Q7R0</accession>
<sequence>MSIEPFDPHKNSLLLLLPDGDTNNSDYSYSYSRYMSEITEDATFSEKEKNKRKYSSDFKFRVQIKNEQRDIDLMFSLL</sequence>
<dbReference type="Proteomes" id="UP001314229">
    <property type="component" value="Unassembled WGS sequence"/>
</dbReference>
<keyword evidence="2" id="KW-1185">Reference proteome</keyword>
<protein>
    <submittedName>
        <fullName evidence="1">Uncharacterized protein</fullName>
    </submittedName>
</protein>
<evidence type="ECO:0000313" key="1">
    <source>
        <dbReference type="EMBL" id="CAK6979084.1"/>
    </source>
</evidence>
<proteinExistence type="predicted"/>
<gene>
    <name evidence="1" type="ORF">FSCOSCO3_A008153</name>
</gene>
<dbReference type="EMBL" id="CAWUFR010000545">
    <property type="protein sequence ID" value="CAK6979084.1"/>
    <property type="molecule type" value="Genomic_DNA"/>
</dbReference>
<organism evidence="1 2">
    <name type="scientific">Scomber scombrus</name>
    <name type="common">Atlantic mackerel</name>
    <name type="synonym">Scomber vernalis</name>
    <dbReference type="NCBI Taxonomy" id="13677"/>
    <lineage>
        <taxon>Eukaryota</taxon>
        <taxon>Metazoa</taxon>
        <taxon>Chordata</taxon>
        <taxon>Craniata</taxon>
        <taxon>Vertebrata</taxon>
        <taxon>Euteleostomi</taxon>
        <taxon>Actinopterygii</taxon>
        <taxon>Neopterygii</taxon>
        <taxon>Teleostei</taxon>
        <taxon>Neoteleostei</taxon>
        <taxon>Acanthomorphata</taxon>
        <taxon>Pelagiaria</taxon>
        <taxon>Scombriformes</taxon>
        <taxon>Scombridae</taxon>
        <taxon>Scomber</taxon>
    </lineage>
</organism>
<evidence type="ECO:0000313" key="2">
    <source>
        <dbReference type="Proteomes" id="UP001314229"/>
    </source>
</evidence>
<reference evidence="1 2" key="1">
    <citation type="submission" date="2024-01" db="EMBL/GenBank/DDBJ databases">
        <authorList>
            <person name="Alioto T."/>
            <person name="Alioto T."/>
            <person name="Gomez Garrido J."/>
        </authorList>
    </citation>
    <scope>NUCLEOTIDE SEQUENCE [LARGE SCALE GENOMIC DNA]</scope>
</reference>
<name>A0AAV1Q7R0_SCOSC</name>
<dbReference type="AlphaFoldDB" id="A0AAV1Q7R0"/>